<organism evidence="1 2">
    <name type="scientific">Datura stramonium</name>
    <name type="common">Jimsonweed</name>
    <name type="synonym">Common thornapple</name>
    <dbReference type="NCBI Taxonomy" id="4076"/>
    <lineage>
        <taxon>Eukaryota</taxon>
        <taxon>Viridiplantae</taxon>
        <taxon>Streptophyta</taxon>
        <taxon>Embryophyta</taxon>
        <taxon>Tracheophyta</taxon>
        <taxon>Spermatophyta</taxon>
        <taxon>Magnoliopsida</taxon>
        <taxon>eudicotyledons</taxon>
        <taxon>Gunneridae</taxon>
        <taxon>Pentapetalae</taxon>
        <taxon>asterids</taxon>
        <taxon>lamiids</taxon>
        <taxon>Solanales</taxon>
        <taxon>Solanaceae</taxon>
        <taxon>Solanoideae</taxon>
        <taxon>Datureae</taxon>
        <taxon>Datura</taxon>
    </lineage>
</organism>
<accession>A0ABS8TA14</accession>
<sequence length="178" mass="19870">RDLARGTVIRRDQYRAKKDDVAPKAIYEVVASVASGGATRMDEDHQSWVVVVLVMLMVTFGDVDGIGGDVGYTPLSKDVRRYEDTPYMLGKCSTACVDTSKVHSCACEYHKCNKNMNLLISKIEALTEAQGETEAVTNKLIFKKGIKPSSRMSEPFSNWCEEEETNSQDTSKCKRKCR</sequence>
<protein>
    <submittedName>
        <fullName evidence="1">Uncharacterized protein</fullName>
    </submittedName>
</protein>
<reference evidence="1 2" key="1">
    <citation type="journal article" date="2021" name="BMC Genomics">
        <title>Datura genome reveals duplications of psychoactive alkaloid biosynthetic genes and high mutation rate following tissue culture.</title>
        <authorList>
            <person name="Rajewski A."/>
            <person name="Carter-House D."/>
            <person name="Stajich J."/>
            <person name="Litt A."/>
        </authorList>
    </citation>
    <scope>NUCLEOTIDE SEQUENCE [LARGE SCALE GENOMIC DNA]</scope>
    <source>
        <strain evidence="1">AR-01</strain>
    </source>
</reference>
<dbReference type="EMBL" id="JACEIK010001312">
    <property type="protein sequence ID" value="MCD7468262.1"/>
    <property type="molecule type" value="Genomic_DNA"/>
</dbReference>
<name>A0ABS8TA14_DATST</name>
<evidence type="ECO:0000313" key="1">
    <source>
        <dbReference type="EMBL" id="MCD7468262.1"/>
    </source>
</evidence>
<dbReference type="Proteomes" id="UP000823775">
    <property type="component" value="Unassembled WGS sequence"/>
</dbReference>
<proteinExistence type="predicted"/>
<evidence type="ECO:0000313" key="2">
    <source>
        <dbReference type="Proteomes" id="UP000823775"/>
    </source>
</evidence>
<feature type="non-terminal residue" evidence="1">
    <location>
        <position position="1"/>
    </location>
</feature>
<gene>
    <name evidence="1" type="ORF">HAX54_006278</name>
</gene>
<keyword evidence="2" id="KW-1185">Reference proteome</keyword>
<comment type="caution">
    <text evidence="1">The sequence shown here is derived from an EMBL/GenBank/DDBJ whole genome shotgun (WGS) entry which is preliminary data.</text>
</comment>